<dbReference type="NCBIfam" id="TIGR02937">
    <property type="entry name" value="sigma70-ECF"/>
    <property type="match status" value="1"/>
</dbReference>
<dbReference type="PANTHER" id="PTHR43133:SF51">
    <property type="entry name" value="RNA POLYMERASE SIGMA FACTOR"/>
    <property type="match status" value="1"/>
</dbReference>
<evidence type="ECO:0000259" key="6">
    <source>
        <dbReference type="Pfam" id="PF04542"/>
    </source>
</evidence>
<evidence type="ECO:0000256" key="5">
    <source>
        <dbReference type="SAM" id="MobiDB-lite"/>
    </source>
</evidence>
<gene>
    <name evidence="8" type="primary">rpoE_1</name>
    <name evidence="8" type="ORF">Q31a_00110</name>
</gene>
<dbReference type="InterPro" id="IPR013249">
    <property type="entry name" value="RNA_pol_sigma70_r4_t2"/>
</dbReference>
<keyword evidence="4" id="KW-0804">Transcription</keyword>
<evidence type="ECO:0000256" key="3">
    <source>
        <dbReference type="ARBA" id="ARBA00023082"/>
    </source>
</evidence>
<dbReference type="AlphaFoldDB" id="A0A518FZF0"/>
<dbReference type="SUPFAM" id="SSF88946">
    <property type="entry name" value="Sigma2 domain of RNA polymerase sigma factors"/>
    <property type="match status" value="1"/>
</dbReference>
<dbReference type="InterPro" id="IPR007627">
    <property type="entry name" value="RNA_pol_sigma70_r2"/>
</dbReference>
<dbReference type="InterPro" id="IPR013324">
    <property type="entry name" value="RNA_pol_sigma_r3/r4-like"/>
</dbReference>
<dbReference type="PANTHER" id="PTHR43133">
    <property type="entry name" value="RNA POLYMERASE ECF-TYPE SIGMA FACTO"/>
    <property type="match status" value="1"/>
</dbReference>
<evidence type="ECO:0000259" key="7">
    <source>
        <dbReference type="Pfam" id="PF08281"/>
    </source>
</evidence>
<dbReference type="InterPro" id="IPR014284">
    <property type="entry name" value="RNA_pol_sigma-70_dom"/>
</dbReference>
<dbReference type="InterPro" id="IPR013325">
    <property type="entry name" value="RNA_pol_sigma_r2"/>
</dbReference>
<reference evidence="8 9" key="1">
    <citation type="submission" date="2019-02" db="EMBL/GenBank/DDBJ databases">
        <title>Deep-cultivation of Planctomycetes and their phenomic and genomic characterization uncovers novel biology.</title>
        <authorList>
            <person name="Wiegand S."/>
            <person name="Jogler M."/>
            <person name="Boedeker C."/>
            <person name="Pinto D."/>
            <person name="Vollmers J."/>
            <person name="Rivas-Marin E."/>
            <person name="Kohn T."/>
            <person name="Peeters S.H."/>
            <person name="Heuer A."/>
            <person name="Rast P."/>
            <person name="Oberbeckmann S."/>
            <person name="Bunk B."/>
            <person name="Jeske O."/>
            <person name="Meyerdierks A."/>
            <person name="Storesund J.E."/>
            <person name="Kallscheuer N."/>
            <person name="Luecker S."/>
            <person name="Lage O.M."/>
            <person name="Pohl T."/>
            <person name="Merkel B.J."/>
            <person name="Hornburger P."/>
            <person name="Mueller R.-W."/>
            <person name="Bruemmer F."/>
            <person name="Labrenz M."/>
            <person name="Spormann A.M."/>
            <person name="Op den Camp H."/>
            <person name="Overmann J."/>
            <person name="Amann R."/>
            <person name="Jetten M.S.M."/>
            <person name="Mascher T."/>
            <person name="Medema M.H."/>
            <person name="Devos D.P."/>
            <person name="Kaster A.-K."/>
            <person name="Ovreas L."/>
            <person name="Rohde M."/>
            <person name="Galperin M.Y."/>
            <person name="Jogler C."/>
        </authorList>
    </citation>
    <scope>NUCLEOTIDE SEQUENCE [LARGE SCALE GENOMIC DNA]</scope>
    <source>
        <strain evidence="8 9">Q31a</strain>
    </source>
</reference>
<evidence type="ECO:0000256" key="2">
    <source>
        <dbReference type="ARBA" id="ARBA00023015"/>
    </source>
</evidence>
<feature type="region of interest" description="Disordered" evidence="5">
    <location>
        <begin position="95"/>
        <end position="127"/>
    </location>
</feature>
<dbReference type="Proteomes" id="UP000318017">
    <property type="component" value="Chromosome"/>
</dbReference>
<evidence type="ECO:0000256" key="1">
    <source>
        <dbReference type="ARBA" id="ARBA00010641"/>
    </source>
</evidence>
<feature type="domain" description="RNA polymerase sigma-70 region 2" evidence="6">
    <location>
        <begin position="23"/>
        <end position="90"/>
    </location>
</feature>
<dbReference type="InterPro" id="IPR036388">
    <property type="entry name" value="WH-like_DNA-bd_sf"/>
</dbReference>
<dbReference type="InterPro" id="IPR039425">
    <property type="entry name" value="RNA_pol_sigma-70-like"/>
</dbReference>
<comment type="similarity">
    <text evidence="1">Belongs to the sigma-70 factor family. ECF subfamily.</text>
</comment>
<proteinExistence type="inferred from homology"/>
<accession>A0A518FZF0</accession>
<dbReference type="Gene3D" id="1.10.10.10">
    <property type="entry name" value="Winged helix-like DNA-binding domain superfamily/Winged helix DNA-binding domain"/>
    <property type="match status" value="1"/>
</dbReference>
<dbReference type="GO" id="GO:0006352">
    <property type="term" value="P:DNA-templated transcription initiation"/>
    <property type="evidence" value="ECO:0007669"/>
    <property type="project" value="InterPro"/>
</dbReference>
<dbReference type="SUPFAM" id="SSF88659">
    <property type="entry name" value="Sigma3 and sigma4 domains of RNA polymerase sigma factors"/>
    <property type="match status" value="1"/>
</dbReference>
<dbReference type="KEGG" id="ahel:Q31a_00110"/>
<protein>
    <submittedName>
        <fullName evidence="8">ECF RNA polymerase sigma-E factor</fullName>
    </submittedName>
</protein>
<dbReference type="Gene3D" id="1.10.1740.10">
    <property type="match status" value="1"/>
</dbReference>
<dbReference type="CDD" id="cd06171">
    <property type="entry name" value="Sigma70_r4"/>
    <property type="match status" value="1"/>
</dbReference>
<sequence>MRHQQLLEAAQTGDAEALGELLEDYRAYLSVLASRYLDSRLRGRLDPADVVQITFLEAQRDLPNFRGQHIEELLGWLRHILRNNVSSAHQRHLYTQKRSAGREVSNNPTDSRPAFTDLAPAETTSPSQRMMRDEAGVYLANCLEQLPETQREALRLRYVEGQSLKQIAEAMDKSEMAVAGLLKRGLAALRQQMLTDSSSGTQP</sequence>
<evidence type="ECO:0000313" key="8">
    <source>
        <dbReference type="EMBL" id="QDV21732.1"/>
    </source>
</evidence>
<dbReference type="GO" id="GO:0016987">
    <property type="term" value="F:sigma factor activity"/>
    <property type="evidence" value="ECO:0007669"/>
    <property type="project" value="UniProtKB-KW"/>
</dbReference>
<dbReference type="OrthoDB" id="265297at2"/>
<organism evidence="8 9">
    <name type="scientific">Aureliella helgolandensis</name>
    <dbReference type="NCBI Taxonomy" id="2527968"/>
    <lineage>
        <taxon>Bacteria</taxon>
        <taxon>Pseudomonadati</taxon>
        <taxon>Planctomycetota</taxon>
        <taxon>Planctomycetia</taxon>
        <taxon>Pirellulales</taxon>
        <taxon>Pirellulaceae</taxon>
        <taxon>Aureliella</taxon>
    </lineage>
</organism>
<dbReference type="RefSeq" id="WP_145072361.1">
    <property type="nucleotide sequence ID" value="NZ_CP036298.1"/>
</dbReference>
<name>A0A518FZF0_9BACT</name>
<dbReference type="Pfam" id="PF04542">
    <property type="entry name" value="Sigma70_r2"/>
    <property type="match status" value="1"/>
</dbReference>
<feature type="domain" description="RNA polymerase sigma factor 70 region 4 type 2" evidence="7">
    <location>
        <begin position="138"/>
        <end position="189"/>
    </location>
</feature>
<dbReference type="NCBIfam" id="TIGR02984">
    <property type="entry name" value="Sig-70_plancto1"/>
    <property type="match status" value="1"/>
</dbReference>
<keyword evidence="2" id="KW-0805">Transcription regulation</keyword>
<dbReference type="Pfam" id="PF08281">
    <property type="entry name" value="Sigma70_r4_2"/>
    <property type="match status" value="1"/>
</dbReference>
<dbReference type="InterPro" id="IPR014326">
    <property type="entry name" value="RNA_pol_sigma-70_Plancto"/>
</dbReference>
<dbReference type="EMBL" id="CP036298">
    <property type="protein sequence ID" value="QDV21732.1"/>
    <property type="molecule type" value="Genomic_DNA"/>
</dbReference>
<evidence type="ECO:0000256" key="4">
    <source>
        <dbReference type="ARBA" id="ARBA00023163"/>
    </source>
</evidence>
<evidence type="ECO:0000313" key="9">
    <source>
        <dbReference type="Proteomes" id="UP000318017"/>
    </source>
</evidence>
<dbReference type="GO" id="GO:0003677">
    <property type="term" value="F:DNA binding"/>
    <property type="evidence" value="ECO:0007669"/>
    <property type="project" value="InterPro"/>
</dbReference>
<keyword evidence="9" id="KW-1185">Reference proteome</keyword>
<keyword evidence="3" id="KW-0731">Sigma factor</keyword>